<evidence type="ECO:0000256" key="4">
    <source>
        <dbReference type="ARBA" id="ARBA00022729"/>
    </source>
</evidence>
<organism evidence="9 10">
    <name type="scientific">Olea europaea subsp. europaea</name>
    <dbReference type="NCBI Taxonomy" id="158383"/>
    <lineage>
        <taxon>Eukaryota</taxon>
        <taxon>Viridiplantae</taxon>
        <taxon>Streptophyta</taxon>
        <taxon>Embryophyta</taxon>
        <taxon>Tracheophyta</taxon>
        <taxon>Spermatophyta</taxon>
        <taxon>Magnoliopsida</taxon>
        <taxon>eudicotyledons</taxon>
        <taxon>Gunneridae</taxon>
        <taxon>Pentapetalae</taxon>
        <taxon>asterids</taxon>
        <taxon>lamiids</taxon>
        <taxon>Lamiales</taxon>
        <taxon>Oleaceae</taxon>
        <taxon>Oleeae</taxon>
        <taxon>Olea</taxon>
    </lineage>
</organism>
<evidence type="ECO:0000256" key="5">
    <source>
        <dbReference type="ARBA" id="ARBA00022989"/>
    </source>
</evidence>
<dbReference type="Gene3D" id="1.10.510.10">
    <property type="entry name" value="Transferase(Phosphotransferase) domain 1"/>
    <property type="match status" value="1"/>
</dbReference>
<dbReference type="PANTHER" id="PTHR27009">
    <property type="entry name" value="RUST RESISTANCE KINASE LR10-RELATED"/>
    <property type="match status" value="1"/>
</dbReference>
<evidence type="ECO:0000313" key="9">
    <source>
        <dbReference type="EMBL" id="CAA3008021.1"/>
    </source>
</evidence>
<dbReference type="Pfam" id="PF07714">
    <property type="entry name" value="PK_Tyr_Ser-Thr"/>
    <property type="match status" value="1"/>
</dbReference>
<comment type="caution">
    <text evidence="9">The sequence shown here is derived from an EMBL/GenBank/DDBJ whole genome shotgun (WGS) entry which is preliminary data.</text>
</comment>
<feature type="domain" description="Protein kinase" evidence="8">
    <location>
        <begin position="1"/>
        <end position="136"/>
    </location>
</feature>
<dbReference type="GO" id="GO:0004674">
    <property type="term" value="F:protein serine/threonine kinase activity"/>
    <property type="evidence" value="ECO:0007669"/>
    <property type="project" value="UniProtKB-KW"/>
</dbReference>
<keyword evidence="9" id="KW-0418">Kinase</keyword>
<dbReference type="AlphaFoldDB" id="A0A8S0TSS5"/>
<dbReference type="InterPro" id="IPR011009">
    <property type="entry name" value="Kinase-like_dom_sf"/>
</dbReference>
<dbReference type="PROSITE" id="PS50011">
    <property type="entry name" value="PROTEIN_KINASE_DOM"/>
    <property type="match status" value="1"/>
</dbReference>
<evidence type="ECO:0000256" key="1">
    <source>
        <dbReference type="ARBA" id="ARBA00004479"/>
    </source>
</evidence>
<dbReference type="OrthoDB" id="544400at2759"/>
<dbReference type="GO" id="GO:0016020">
    <property type="term" value="C:membrane"/>
    <property type="evidence" value="ECO:0007669"/>
    <property type="project" value="UniProtKB-SubCell"/>
</dbReference>
<keyword evidence="3" id="KW-0812">Transmembrane</keyword>
<keyword evidence="5" id="KW-1133">Transmembrane helix</keyword>
<dbReference type="InterPro" id="IPR001245">
    <property type="entry name" value="Ser-Thr/Tyr_kinase_cat_dom"/>
</dbReference>
<dbReference type="GO" id="GO:0005524">
    <property type="term" value="F:ATP binding"/>
    <property type="evidence" value="ECO:0007669"/>
    <property type="project" value="InterPro"/>
</dbReference>
<sequence length="136" mass="14947">MSSSVASGKEFISEVAKIGRIHHGNVVKLFGFCIEGSKRALVYEFMPNGSLDKYIFSQEGTVPLSYKKMFDISLGMACGIDYLHQNTRTEGRPSMSKVVEMLEANIEILWMPPKSFPSASEAAKDDENTACVSVSV</sequence>
<keyword evidence="7" id="KW-0325">Glycoprotein</keyword>
<evidence type="ECO:0000256" key="7">
    <source>
        <dbReference type="ARBA" id="ARBA00023180"/>
    </source>
</evidence>
<keyword evidence="4" id="KW-0732">Signal</keyword>
<dbReference type="InterPro" id="IPR045874">
    <property type="entry name" value="LRK10/LRL21-25-like"/>
</dbReference>
<proteinExistence type="predicted"/>
<reference evidence="9 10" key="1">
    <citation type="submission" date="2019-12" db="EMBL/GenBank/DDBJ databases">
        <authorList>
            <person name="Alioto T."/>
            <person name="Alioto T."/>
            <person name="Gomez Garrido J."/>
        </authorList>
    </citation>
    <scope>NUCLEOTIDE SEQUENCE [LARGE SCALE GENOMIC DNA]</scope>
</reference>
<name>A0A8S0TSS5_OLEEU</name>
<evidence type="ECO:0000313" key="10">
    <source>
        <dbReference type="Proteomes" id="UP000594638"/>
    </source>
</evidence>
<protein>
    <submittedName>
        <fullName evidence="9">Rust resistance kinase Lr10-like</fullName>
    </submittedName>
</protein>
<keyword evidence="10" id="KW-1185">Reference proteome</keyword>
<dbReference type="InterPro" id="IPR000719">
    <property type="entry name" value="Prot_kinase_dom"/>
</dbReference>
<dbReference type="Proteomes" id="UP000594638">
    <property type="component" value="Unassembled WGS sequence"/>
</dbReference>
<gene>
    <name evidence="9" type="ORF">OLEA9_A052106</name>
</gene>
<keyword evidence="9" id="KW-0808">Transferase</keyword>
<dbReference type="EMBL" id="CACTIH010007289">
    <property type="protein sequence ID" value="CAA3008021.1"/>
    <property type="molecule type" value="Genomic_DNA"/>
</dbReference>
<comment type="subcellular location">
    <subcellularLocation>
        <location evidence="1">Membrane</location>
        <topology evidence="1">Single-pass type I membrane protein</topology>
    </subcellularLocation>
</comment>
<keyword evidence="6" id="KW-0472">Membrane</keyword>
<evidence type="ECO:0000256" key="2">
    <source>
        <dbReference type="ARBA" id="ARBA00022527"/>
    </source>
</evidence>
<evidence type="ECO:0000256" key="6">
    <source>
        <dbReference type="ARBA" id="ARBA00023136"/>
    </source>
</evidence>
<dbReference type="SUPFAM" id="SSF56112">
    <property type="entry name" value="Protein kinase-like (PK-like)"/>
    <property type="match status" value="1"/>
</dbReference>
<dbReference type="Gramene" id="OE9A052106T1">
    <property type="protein sequence ID" value="OE9A052106C1"/>
    <property type="gene ID" value="OE9A052106"/>
</dbReference>
<keyword evidence="2" id="KW-0723">Serine/threonine-protein kinase</keyword>
<accession>A0A8S0TSS5</accession>
<evidence type="ECO:0000259" key="8">
    <source>
        <dbReference type="PROSITE" id="PS50011"/>
    </source>
</evidence>
<evidence type="ECO:0000256" key="3">
    <source>
        <dbReference type="ARBA" id="ARBA00022692"/>
    </source>
</evidence>